<proteinExistence type="predicted"/>
<organism evidence="1 2">
    <name type="scientific">Rubellicoccus peritrichatus</name>
    <dbReference type="NCBI Taxonomy" id="3080537"/>
    <lineage>
        <taxon>Bacteria</taxon>
        <taxon>Pseudomonadati</taxon>
        <taxon>Verrucomicrobiota</taxon>
        <taxon>Opitutia</taxon>
        <taxon>Puniceicoccales</taxon>
        <taxon>Cerasicoccaceae</taxon>
        <taxon>Rubellicoccus</taxon>
    </lineage>
</organism>
<evidence type="ECO:0000313" key="1">
    <source>
        <dbReference type="EMBL" id="WOO40610.1"/>
    </source>
</evidence>
<evidence type="ECO:0000313" key="2">
    <source>
        <dbReference type="Proteomes" id="UP001304300"/>
    </source>
</evidence>
<dbReference type="RefSeq" id="WP_317832731.1">
    <property type="nucleotide sequence ID" value="NZ_CP136920.1"/>
</dbReference>
<reference evidence="1 2" key="1">
    <citation type="submission" date="2023-10" db="EMBL/GenBank/DDBJ databases">
        <title>Rubellicoccus peritrichatus gen. nov., sp. nov., isolated from an algae of coral reef tank.</title>
        <authorList>
            <person name="Luo J."/>
        </authorList>
    </citation>
    <scope>NUCLEOTIDE SEQUENCE [LARGE SCALE GENOMIC DNA]</scope>
    <source>
        <strain evidence="1 2">CR14</strain>
    </source>
</reference>
<accession>A0AAQ3L791</accession>
<dbReference type="EMBL" id="CP136920">
    <property type="protein sequence ID" value="WOO40610.1"/>
    <property type="molecule type" value="Genomic_DNA"/>
</dbReference>
<dbReference type="KEGG" id="puo:RZN69_18465"/>
<name>A0AAQ3L791_9BACT</name>
<keyword evidence="2" id="KW-1185">Reference proteome</keyword>
<dbReference type="AlphaFoldDB" id="A0AAQ3L791"/>
<gene>
    <name evidence="1" type="ORF">RZN69_18465</name>
</gene>
<protein>
    <submittedName>
        <fullName evidence="1">Uncharacterized protein</fullName>
    </submittedName>
</protein>
<dbReference type="Proteomes" id="UP001304300">
    <property type="component" value="Chromosome"/>
</dbReference>
<sequence>MTLTGSSHQSLIELGQKDAALALFIDLKAFAEQKLNEEARVD</sequence>